<organism evidence="1 2">
    <name type="scientific">Bat mastadenovirus</name>
    <dbReference type="NCBI Taxonomy" id="740971"/>
    <lineage>
        <taxon>Viruses</taxon>
        <taxon>Varidnaviria</taxon>
        <taxon>Bamfordvirae</taxon>
        <taxon>Preplasmiviricota</taxon>
        <taxon>Polisuviricotina</taxon>
        <taxon>Pharingeaviricetes</taxon>
        <taxon>Rowavirales</taxon>
        <taxon>Adenoviridae</taxon>
        <taxon>Mastadenovirus</taxon>
        <taxon>Mastadenovirus asiensse</taxon>
    </lineage>
</organism>
<dbReference type="RefSeq" id="YP_010790622.1">
    <property type="nucleotide sequence ID" value="NC_075450.1"/>
</dbReference>
<dbReference type="KEGG" id="vg:80528028"/>
<protein>
    <submittedName>
        <fullName evidence="1">E4-ORFC</fullName>
    </submittedName>
</protein>
<name>A0A3G9F1E1_9ADEN</name>
<dbReference type="Proteomes" id="UP000319764">
    <property type="component" value="Segment"/>
</dbReference>
<evidence type="ECO:0000313" key="2">
    <source>
        <dbReference type="Proteomes" id="UP000319764"/>
    </source>
</evidence>
<dbReference type="EMBL" id="LC385827">
    <property type="protein sequence ID" value="BBE29326.1"/>
    <property type="molecule type" value="Genomic_DNA"/>
</dbReference>
<accession>A0A3G9F1E1</accession>
<proteinExistence type="predicted"/>
<reference evidence="2" key="1">
    <citation type="submission" date="2018-05" db="EMBL/GenBank/DDBJ databases">
        <title>Isolation of two bat adenoviruses from Japanese wild bats.</title>
        <authorList>
            <person name="Kobayashi T."/>
            <person name="Murakami S."/>
            <person name="Horimoto T."/>
        </authorList>
    </citation>
    <scope>NUCLEOTIDE SEQUENCE [LARGE SCALE GENOMIC DNA]</scope>
    <source>
        <strain evidence="2">Vs9</strain>
    </source>
</reference>
<evidence type="ECO:0000313" key="1">
    <source>
        <dbReference type="EMBL" id="BBE29326.1"/>
    </source>
</evidence>
<dbReference type="GeneID" id="80528028"/>
<keyword evidence="2" id="KW-1185">Reference proteome</keyword>
<sequence>MIGTSAEPSPNCLLYTVNIEIPFATKLRNMDNEIADTLISGLETFLGHWLSHVYVVKDEDFPSIKLFVGVCWFYLACTPALREMVLNGICNYTDSFLIDYCEAYGETVTTADLGQVSVNCVSD</sequence>